<dbReference type="InterPro" id="IPR049315">
    <property type="entry name" value="GDC-P_N"/>
</dbReference>
<evidence type="ECO:0000313" key="12">
    <source>
        <dbReference type="Proteomes" id="UP001596045"/>
    </source>
</evidence>
<protein>
    <recommendedName>
        <fullName evidence="8">Glycine dehydrogenase (decarboxylating)</fullName>
        <ecNumber evidence="8">1.4.4.2</ecNumber>
    </recommendedName>
    <alternativeName>
        <fullName evidence="8">Glycine cleavage system P-protein</fullName>
    </alternativeName>
    <alternativeName>
        <fullName evidence="8">Glycine decarboxylase</fullName>
    </alternativeName>
    <alternativeName>
        <fullName evidence="8">Glycine dehydrogenase (aminomethyl-transferring)</fullName>
    </alternativeName>
</protein>
<dbReference type="InterPro" id="IPR015421">
    <property type="entry name" value="PyrdxlP-dep_Trfase_major"/>
</dbReference>
<evidence type="ECO:0000256" key="7">
    <source>
        <dbReference type="ARBA" id="ARBA00049026"/>
    </source>
</evidence>
<evidence type="ECO:0000256" key="5">
    <source>
        <dbReference type="ARBA" id="ARBA00022898"/>
    </source>
</evidence>
<feature type="domain" description="Glycine cleavage system P-protein N-terminal" evidence="9">
    <location>
        <begin position="24"/>
        <end position="448"/>
    </location>
</feature>
<comment type="similarity">
    <text evidence="3 8">Belongs to the GcvP family.</text>
</comment>
<dbReference type="Pfam" id="PF02347">
    <property type="entry name" value="GDC-P"/>
    <property type="match status" value="2"/>
</dbReference>
<comment type="cofactor">
    <cofactor evidence="1 8">
        <name>pyridoxal 5'-phosphate</name>
        <dbReference type="ChEBI" id="CHEBI:597326"/>
    </cofactor>
</comment>
<dbReference type="Gene3D" id="3.40.640.10">
    <property type="entry name" value="Type I PLP-dependent aspartate aminotransferase-like (Major domain)"/>
    <property type="match status" value="2"/>
</dbReference>
<dbReference type="PANTHER" id="PTHR11773">
    <property type="entry name" value="GLYCINE DEHYDROGENASE, DECARBOXYLATING"/>
    <property type="match status" value="1"/>
</dbReference>
<dbReference type="InterPro" id="IPR015422">
    <property type="entry name" value="PyrdxlP-dep_Trfase_small"/>
</dbReference>
<dbReference type="SUPFAM" id="SSF53383">
    <property type="entry name" value="PLP-dependent transferases"/>
    <property type="match status" value="2"/>
</dbReference>
<evidence type="ECO:0000256" key="4">
    <source>
        <dbReference type="ARBA" id="ARBA00011690"/>
    </source>
</evidence>
<dbReference type="HAMAP" id="MF_00711">
    <property type="entry name" value="GcvP"/>
    <property type="match status" value="1"/>
</dbReference>
<dbReference type="CDD" id="cd00613">
    <property type="entry name" value="GDC-P"/>
    <property type="match status" value="2"/>
</dbReference>
<feature type="domain" description="Glycine cleavage system P-protein N-terminal" evidence="9">
    <location>
        <begin position="483"/>
        <end position="741"/>
    </location>
</feature>
<feature type="domain" description="Glycine dehydrogenase C-terminal" evidence="10">
    <location>
        <begin position="781"/>
        <end position="902"/>
    </location>
</feature>
<feature type="modified residue" description="N6-(pyridoxal phosphate)lysine" evidence="8">
    <location>
        <position position="713"/>
    </location>
</feature>
<dbReference type="GO" id="GO:0004375">
    <property type="term" value="F:glycine dehydrogenase (decarboxylating) activity"/>
    <property type="evidence" value="ECO:0007669"/>
    <property type="project" value="UniProtKB-EC"/>
</dbReference>
<organism evidence="11 12">
    <name type="scientific">Paraherbaspirillum soli</name>
    <dbReference type="NCBI Taxonomy" id="631222"/>
    <lineage>
        <taxon>Bacteria</taxon>
        <taxon>Pseudomonadati</taxon>
        <taxon>Pseudomonadota</taxon>
        <taxon>Betaproteobacteria</taxon>
        <taxon>Burkholderiales</taxon>
        <taxon>Oxalobacteraceae</taxon>
        <taxon>Paraherbaspirillum</taxon>
    </lineage>
</organism>
<proteinExistence type="inferred from homology"/>
<dbReference type="RefSeq" id="WP_378995518.1">
    <property type="nucleotide sequence ID" value="NZ_JBHSMT010000008.1"/>
</dbReference>
<dbReference type="InterPro" id="IPR049316">
    <property type="entry name" value="GDC-P_C"/>
</dbReference>
<dbReference type="InterPro" id="IPR003437">
    <property type="entry name" value="GcvP"/>
</dbReference>
<comment type="catalytic activity">
    <reaction evidence="7 8">
        <text>N(6)-[(R)-lipoyl]-L-lysyl-[glycine-cleavage complex H protein] + glycine + H(+) = N(6)-[(R)-S(8)-aminomethyldihydrolipoyl]-L-lysyl-[glycine-cleavage complex H protein] + CO2</text>
        <dbReference type="Rhea" id="RHEA:24304"/>
        <dbReference type="Rhea" id="RHEA-COMP:10494"/>
        <dbReference type="Rhea" id="RHEA-COMP:10495"/>
        <dbReference type="ChEBI" id="CHEBI:15378"/>
        <dbReference type="ChEBI" id="CHEBI:16526"/>
        <dbReference type="ChEBI" id="CHEBI:57305"/>
        <dbReference type="ChEBI" id="CHEBI:83099"/>
        <dbReference type="ChEBI" id="CHEBI:83143"/>
        <dbReference type="EC" id="1.4.4.2"/>
    </reaction>
</comment>
<sequence length="959" mass="104595">MRDATMTQSRPALEDLMQHADFIDRHIGPNRSQQKAMLAALGFDSIDALIQKVVPPAILSRQALPLGGPRSEAETLAALRQIANRNQLFKSYIGMGYYNCHTPTVILRNLLENPAWYTAYTPYQAEIAQGRLEALLNFQTMVTDLTGMEIANASLLDEATAAAEAMTFCQRLSKSKSKVFFVSQDCFPQTIDVLRTRAEPIGVEVVVGDHRRDLERLDCFGVLLQYPALSGEIHDYADTVRQAHDKQALVVVAADLLALTLLTPPGEFGADVVVGSAQRFGVPIGYGGPHAAFFATRDADKRVMPGRLVGVSVDSRGEPAYRLAMQTREQHIRREKATSNVCTAQVLLANIASMYAVYHGPHGLKAIAQRVHRLTAILAEGIRWLHHAVPTSAFFDTITVHTGGHTQDIHAAARNQSVNLRSIDDGNIGIALDETTTREDVEALWRIFAVGKTIPSFAVLEAAVAERLPGALMRSSTFLTHRVFNSHHSETQMLRYLRALADKDLALDRSMIPLGSCTMKLNATTEMIPVTWPEFGGLHPFAPLHQAEGYQQLIAELEQMLCVCTGYDAVSLQPNAGSQGEYAGLLAIRAYHQSRGQGQRDICLIPSSAHGTNPATAHMAGMQVVVVQCDAQGNVDVADLRAKADQHAADLAALMITYPSTHGVFEEAIGEICEIVHAHGGQVYIDGANMNAMVGLCEPGKFGGDVSHLNLHKTFCIPHGGGGPGVGPIGVKSHLIPFLPGHRMLENGIAPVAAAPWGSASILPITWAYITLMGAQGLRLASEVAILNANYIVHRLKPHYPILYTGSNGLVAHEGIIDLRPLKDKTGITVEDVAKRLIDYGFHAPTMSFPVAGTLMIEPTESESKDELDRFCDAMIAIREEIRAVENGEIAAEQTALRHAPHTAQDLTDDWQRAYSREQAVFPLHALRQDKYWPPVGRVDNVYGDRNLVCSCPPMSDYE</sequence>
<dbReference type="Gene3D" id="3.90.1150.10">
    <property type="entry name" value="Aspartate Aminotransferase, domain 1"/>
    <property type="match status" value="2"/>
</dbReference>
<evidence type="ECO:0000256" key="8">
    <source>
        <dbReference type="HAMAP-Rule" id="MF_00711"/>
    </source>
</evidence>
<dbReference type="InterPro" id="IPR015424">
    <property type="entry name" value="PyrdxlP-dep_Trfase"/>
</dbReference>
<dbReference type="PANTHER" id="PTHR11773:SF1">
    <property type="entry name" value="GLYCINE DEHYDROGENASE (DECARBOXYLATING), MITOCHONDRIAL"/>
    <property type="match status" value="1"/>
</dbReference>
<evidence type="ECO:0000259" key="10">
    <source>
        <dbReference type="Pfam" id="PF21478"/>
    </source>
</evidence>
<evidence type="ECO:0000313" key="11">
    <source>
        <dbReference type="EMBL" id="MFC5473276.1"/>
    </source>
</evidence>
<comment type="caution">
    <text evidence="11">The sequence shown here is derived from an EMBL/GenBank/DDBJ whole genome shotgun (WGS) entry which is preliminary data.</text>
</comment>
<keyword evidence="5 8" id="KW-0663">Pyridoxal phosphate</keyword>
<dbReference type="NCBIfam" id="TIGR00461">
    <property type="entry name" value="gcvP"/>
    <property type="match status" value="1"/>
</dbReference>
<gene>
    <name evidence="8 11" type="primary">gcvP</name>
    <name evidence="11" type="ORF">ACFPM8_04840</name>
</gene>
<dbReference type="InterPro" id="IPR020581">
    <property type="entry name" value="GDC_P"/>
</dbReference>
<dbReference type="Pfam" id="PF21478">
    <property type="entry name" value="GcvP2_C"/>
    <property type="match status" value="1"/>
</dbReference>
<keyword evidence="6 8" id="KW-0560">Oxidoreductase</keyword>
<dbReference type="EMBL" id="JBHSMT010000008">
    <property type="protein sequence ID" value="MFC5473276.1"/>
    <property type="molecule type" value="Genomic_DNA"/>
</dbReference>
<evidence type="ECO:0000256" key="3">
    <source>
        <dbReference type="ARBA" id="ARBA00010756"/>
    </source>
</evidence>
<name>A0ABW0M6P9_9BURK</name>
<dbReference type="Proteomes" id="UP001596045">
    <property type="component" value="Unassembled WGS sequence"/>
</dbReference>
<comment type="subunit">
    <text evidence="4 8">The glycine cleavage system is composed of four proteins: P, T, L and H.</text>
</comment>
<dbReference type="EC" id="1.4.4.2" evidence="8"/>
<evidence type="ECO:0000256" key="1">
    <source>
        <dbReference type="ARBA" id="ARBA00001933"/>
    </source>
</evidence>
<reference evidence="12" key="1">
    <citation type="journal article" date="2019" name="Int. J. Syst. Evol. Microbiol.">
        <title>The Global Catalogue of Microorganisms (GCM) 10K type strain sequencing project: providing services to taxonomists for standard genome sequencing and annotation.</title>
        <authorList>
            <consortium name="The Broad Institute Genomics Platform"/>
            <consortium name="The Broad Institute Genome Sequencing Center for Infectious Disease"/>
            <person name="Wu L."/>
            <person name="Ma J."/>
        </authorList>
    </citation>
    <scope>NUCLEOTIDE SEQUENCE [LARGE SCALE GENOMIC DNA]</scope>
    <source>
        <strain evidence="12">JCM 17066</strain>
    </source>
</reference>
<comment type="function">
    <text evidence="2 8">The glycine cleavage system catalyzes the degradation of glycine. The P protein binds the alpha-amino group of glycine through its pyridoxal phosphate cofactor; CO(2) is released and the remaining methylamine moiety is then transferred to the lipoamide cofactor of the H protein.</text>
</comment>
<dbReference type="NCBIfam" id="NF003346">
    <property type="entry name" value="PRK04366.1"/>
    <property type="match status" value="1"/>
</dbReference>
<accession>A0ABW0M6P9</accession>
<evidence type="ECO:0000256" key="2">
    <source>
        <dbReference type="ARBA" id="ARBA00003788"/>
    </source>
</evidence>
<evidence type="ECO:0000256" key="6">
    <source>
        <dbReference type="ARBA" id="ARBA00023002"/>
    </source>
</evidence>
<evidence type="ECO:0000259" key="9">
    <source>
        <dbReference type="Pfam" id="PF02347"/>
    </source>
</evidence>
<keyword evidence="12" id="KW-1185">Reference proteome</keyword>